<feature type="region of interest" description="Disordered" evidence="8">
    <location>
        <begin position="131"/>
        <end position="168"/>
    </location>
</feature>
<protein>
    <submittedName>
        <fullName evidence="10">Krueppel-like factor 9</fullName>
    </submittedName>
</protein>
<dbReference type="PROSITE" id="PS50157">
    <property type="entry name" value="ZINC_FINGER_C2H2_2"/>
    <property type="match status" value="3"/>
</dbReference>
<keyword evidence="5" id="KW-0862">Zinc</keyword>
<feature type="compositionally biased region" description="Low complexity" evidence="8">
    <location>
        <begin position="376"/>
        <end position="390"/>
    </location>
</feature>
<evidence type="ECO:0000313" key="10">
    <source>
        <dbReference type="EMBL" id="CAI8022117.1"/>
    </source>
</evidence>
<keyword evidence="6" id="KW-0539">Nucleus</keyword>
<dbReference type="PANTHER" id="PTHR23235:SF174">
    <property type="entry name" value="CABUT, ISOFORM A"/>
    <property type="match status" value="1"/>
</dbReference>
<feature type="region of interest" description="Disordered" evidence="8">
    <location>
        <begin position="1"/>
        <end position="22"/>
    </location>
</feature>
<dbReference type="Proteomes" id="UP001174909">
    <property type="component" value="Unassembled WGS sequence"/>
</dbReference>
<dbReference type="GO" id="GO:0005634">
    <property type="term" value="C:nucleus"/>
    <property type="evidence" value="ECO:0007669"/>
    <property type="project" value="UniProtKB-SubCell"/>
</dbReference>
<feature type="domain" description="C2H2-type" evidence="9">
    <location>
        <begin position="251"/>
        <end position="280"/>
    </location>
</feature>
<dbReference type="PROSITE" id="PS00028">
    <property type="entry name" value="ZINC_FINGER_C2H2_1"/>
    <property type="match status" value="3"/>
</dbReference>
<dbReference type="GO" id="GO:0000978">
    <property type="term" value="F:RNA polymerase II cis-regulatory region sequence-specific DNA binding"/>
    <property type="evidence" value="ECO:0007669"/>
    <property type="project" value="TreeGrafter"/>
</dbReference>
<keyword evidence="3" id="KW-0677">Repeat</keyword>
<feature type="domain" description="C2H2-type" evidence="9">
    <location>
        <begin position="281"/>
        <end position="310"/>
    </location>
</feature>
<keyword evidence="2" id="KW-0479">Metal-binding</keyword>
<feature type="region of interest" description="Disordered" evidence="8">
    <location>
        <begin position="455"/>
        <end position="475"/>
    </location>
</feature>
<evidence type="ECO:0000256" key="4">
    <source>
        <dbReference type="ARBA" id="ARBA00022771"/>
    </source>
</evidence>
<dbReference type="Pfam" id="PF00096">
    <property type="entry name" value="zf-C2H2"/>
    <property type="match status" value="3"/>
</dbReference>
<evidence type="ECO:0000256" key="5">
    <source>
        <dbReference type="ARBA" id="ARBA00022833"/>
    </source>
</evidence>
<dbReference type="GO" id="GO:0000981">
    <property type="term" value="F:DNA-binding transcription factor activity, RNA polymerase II-specific"/>
    <property type="evidence" value="ECO:0007669"/>
    <property type="project" value="TreeGrafter"/>
</dbReference>
<dbReference type="GO" id="GO:0008270">
    <property type="term" value="F:zinc ion binding"/>
    <property type="evidence" value="ECO:0007669"/>
    <property type="project" value="UniProtKB-KW"/>
</dbReference>
<dbReference type="EMBL" id="CASHTH010001938">
    <property type="protein sequence ID" value="CAI8022117.1"/>
    <property type="molecule type" value="Genomic_DNA"/>
</dbReference>
<keyword evidence="11" id="KW-1185">Reference proteome</keyword>
<name>A0AA35S3Y0_GEOBA</name>
<feature type="region of interest" description="Disordered" evidence="8">
    <location>
        <begin position="369"/>
        <end position="390"/>
    </location>
</feature>
<dbReference type="PANTHER" id="PTHR23235">
    <property type="entry name" value="KRUEPPEL-LIKE TRANSCRIPTION FACTOR"/>
    <property type="match status" value="1"/>
</dbReference>
<evidence type="ECO:0000256" key="7">
    <source>
        <dbReference type="PROSITE-ProRule" id="PRU00042"/>
    </source>
</evidence>
<dbReference type="FunFam" id="3.30.160.60:FF:000026">
    <property type="entry name" value="Transcription factor Sp3"/>
    <property type="match status" value="1"/>
</dbReference>
<evidence type="ECO:0000313" key="11">
    <source>
        <dbReference type="Proteomes" id="UP001174909"/>
    </source>
</evidence>
<evidence type="ECO:0000256" key="3">
    <source>
        <dbReference type="ARBA" id="ARBA00022737"/>
    </source>
</evidence>
<evidence type="ECO:0000256" key="1">
    <source>
        <dbReference type="ARBA" id="ARBA00004123"/>
    </source>
</evidence>
<keyword evidence="4 7" id="KW-0863">Zinc-finger</keyword>
<evidence type="ECO:0000256" key="6">
    <source>
        <dbReference type="ARBA" id="ARBA00023242"/>
    </source>
</evidence>
<evidence type="ECO:0000256" key="8">
    <source>
        <dbReference type="SAM" id="MobiDB-lite"/>
    </source>
</evidence>
<sequence length="562" mass="58480">MATEAIIQSGPTPPFSPKTSHTAFLAGDTLQTINVSSEPPRAQTSEESGQGGGGNSSTALFLVAKVLANLSQETIARTCLSVNAAERLVTPSEPTPPSSANTTPGSAKPDSLSLVIQPVIPTQAIAEPQDAANYAPPPIQPNGHGEEGSSDGSEAKQQQPKTPQSASPNLVSFMNIESLLNAASNNTPSLNSSVISDDSSGAASSISPFTSSSGLLHSYEGSQEVPRTPLSPDSPLDAAAPTGKHGKRRTHICPWEGCGKAYGKSSHLKAHIRTHTGERPYPCSWDGCFKRFARSDELARHFRTHTGEKRFACPVCDKRFMRSDHLSKHVKRHAANRAKGKDPLADRNRAAAAHARAAGVAATALANGRGGFTNGQQQQQQQTQNDSVAAQEAAELNAAAVEMQMEVAESGVYVTVGDKMQAISAAAEPHPSLPPSTLAIPQLTTEEQRVPSIAIKTQPSPPPSSGPANLQLSSNAAASGASPVVVPSKPKPLCVPVSAHHRDVKPSIVHVQALPSTGTGVTFSGTIPFSIVPTLTTISSSLQEATTAPMPIALPTSHPTEA</sequence>
<proteinExistence type="predicted"/>
<dbReference type="FunFam" id="3.30.160.60:FF:000018">
    <property type="entry name" value="Krueppel-like factor 15"/>
    <property type="match status" value="1"/>
</dbReference>
<evidence type="ECO:0000259" key="9">
    <source>
        <dbReference type="PROSITE" id="PS50157"/>
    </source>
</evidence>
<dbReference type="Gene3D" id="3.30.160.60">
    <property type="entry name" value="Classic Zinc Finger"/>
    <property type="match status" value="3"/>
</dbReference>
<comment type="caution">
    <text evidence="10">The sequence shown here is derived from an EMBL/GenBank/DDBJ whole genome shotgun (WGS) entry which is preliminary data.</text>
</comment>
<organism evidence="10 11">
    <name type="scientific">Geodia barretti</name>
    <name type="common">Barrett's horny sponge</name>
    <dbReference type="NCBI Taxonomy" id="519541"/>
    <lineage>
        <taxon>Eukaryota</taxon>
        <taxon>Metazoa</taxon>
        <taxon>Porifera</taxon>
        <taxon>Demospongiae</taxon>
        <taxon>Heteroscleromorpha</taxon>
        <taxon>Tetractinellida</taxon>
        <taxon>Astrophorina</taxon>
        <taxon>Geodiidae</taxon>
        <taxon>Geodia</taxon>
    </lineage>
</organism>
<feature type="region of interest" description="Disordered" evidence="8">
    <location>
        <begin position="88"/>
        <end position="110"/>
    </location>
</feature>
<feature type="region of interest" description="Disordered" evidence="8">
    <location>
        <begin position="215"/>
        <end position="249"/>
    </location>
</feature>
<dbReference type="InterPro" id="IPR036236">
    <property type="entry name" value="Znf_C2H2_sf"/>
</dbReference>
<comment type="subcellular location">
    <subcellularLocation>
        <location evidence="1">Nucleus</location>
    </subcellularLocation>
</comment>
<reference evidence="10" key="1">
    <citation type="submission" date="2023-03" db="EMBL/GenBank/DDBJ databases">
        <authorList>
            <person name="Steffen K."/>
            <person name="Cardenas P."/>
        </authorList>
    </citation>
    <scope>NUCLEOTIDE SEQUENCE</scope>
</reference>
<accession>A0AA35S3Y0</accession>
<dbReference type="AlphaFoldDB" id="A0AA35S3Y0"/>
<feature type="region of interest" description="Disordered" evidence="8">
    <location>
        <begin position="34"/>
        <end position="55"/>
    </location>
</feature>
<dbReference type="SUPFAM" id="SSF57667">
    <property type="entry name" value="beta-beta-alpha zinc fingers"/>
    <property type="match status" value="2"/>
</dbReference>
<evidence type="ECO:0000256" key="2">
    <source>
        <dbReference type="ARBA" id="ARBA00022723"/>
    </source>
</evidence>
<dbReference type="SMART" id="SM00355">
    <property type="entry name" value="ZnF_C2H2"/>
    <property type="match status" value="3"/>
</dbReference>
<feature type="domain" description="C2H2-type" evidence="9">
    <location>
        <begin position="311"/>
        <end position="338"/>
    </location>
</feature>
<feature type="compositionally biased region" description="Polar residues" evidence="8">
    <location>
        <begin position="155"/>
        <end position="168"/>
    </location>
</feature>
<dbReference type="InterPro" id="IPR013087">
    <property type="entry name" value="Znf_C2H2_type"/>
</dbReference>
<dbReference type="FunFam" id="3.30.160.60:FF:000125">
    <property type="entry name" value="Putative zinc finger protein 143"/>
    <property type="match status" value="1"/>
</dbReference>
<gene>
    <name evidence="10" type="ORF">GBAR_LOCUS13012</name>
</gene>